<dbReference type="SUPFAM" id="SSF51735">
    <property type="entry name" value="NAD(P)-binding Rossmann-fold domains"/>
    <property type="match status" value="1"/>
</dbReference>
<evidence type="ECO:0000313" key="4">
    <source>
        <dbReference type="Proteomes" id="UP000187455"/>
    </source>
</evidence>
<dbReference type="InterPro" id="IPR050223">
    <property type="entry name" value="D-isomer_2-hydroxyacid_DH"/>
</dbReference>
<dbReference type="InterPro" id="IPR029753">
    <property type="entry name" value="D-isomer_DH_CS"/>
</dbReference>
<dbReference type="PANTHER" id="PTHR10996:SF277">
    <property type="entry name" value="GLYOXYLATE REDUCTASE_HYDROXYPYRUVATE REDUCTASE"/>
    <property type="match status" value="1"/>
</dbReference>
<dbReference type="AlphaFoldDB" id="A0A1R0GMH9"/>
<name>A0A1R0GMH9_9FUNG</name>
<reference evidence="3 4" key="1">
    <citation type="journal article" date="2016" name="Mol. Biol. Evol.">
        <title>Genome-Wide Survey of Gut Fungi (Harpellales) Reveals the First Horizontally Transferred Ubiquitin Gene from a Mosquito Host.</title>
        <authorList>
            <person name="Wang Y."/>
            <person name="White M.M."/>
            <person name="Kvist S."/>
            <person name="Moncalvo J.M."/>
        </authorList>
    </citation>
    <scope>NUCLEOTIDE SEQUENCE [LARGE SCALE GENOMIC DNA]</scope>
    <source>
        <strain evidence="3 4">ALG-7-W6</strain>
    </source>
</reference>
<dbReference type="InterPro" id="IPR036291">
    <property type="entry name" value="NAD(P)-bd_dom_sf"/>
</dbReference>
<evidence type="ECO:0000259" key="2">
    <source>
        <dbReference type="Pfam" id="PF02826"/>
    </source>
</evidence>
<dbReference type="EMBL" id="LSSL01007233">
    <property type="protein sequence ID" value="OLY78101.1"/>
    <property type="molecule type" value="Genomic_DNA"/>
</dbReference>
<dbReference type="GO" id="GO:0005829">
    <property type="term" value="C:cytosol"/>
    <property type="evidence" value="ECO:0007669"/>
    <property type="project" value="TreeGrafter"/>
</dbReference>
<dbReference type="GO" id="GO:0016618">
    <property type="term" value="F:hydroxypyruvate reductase [NAD(P)H] activity"/>
    <property type="evidence" value="ECO:0007669"/>
    <property type="project" value="TreeGrafter"/>
</dbReference>
<dbReference type="InterPro" id="IPR006140">
    <property type="entry name" value="D-isomer_DH_NAD-bd"/>
</dbReference>
<keyword evidence="1" id="KW-0560">Oxidoreductase</keyword>
<keyword evidence="3" id="KW-0670">Pyruvate</keyword>
<proteinExistence type="predicted"/>
<accession>A0A1R0GMH9</accession>
<keyword evidence="4" id="KW-1185">Reference proteome</keyword>
<dbReference type="InterPro" id="IPR029752">
    <property type="entry name" value="D-isomer_DH_CS1"/>
</dbReference>
<sequence>PGAVTTCTADITVLLALGAMRRAKDGIKAVAEGSWSPPDGLLGRELAGKTVGIIGLGRIGCAVAARLVPYSISTILYTSRSIQYEKESGLRAISSAYQALENTVADSHSISNQLTVRRVELETLLRLSDLVIVTCALNPETYHLINETRLAMMKPSAVLVNSARGGIVDGYALAAALDNNALFAAGLDVTDPEPIPISHPLTSHPKCLILPHLGFATTVTHNRTAAFALINLISGAVGLDLPFKIV</sequence>
<dbReference type="Pfam" id="PF02826">
    <property type="entry name" value="2-Hacid_dh_C"/>
    <property type="match status" value="1"/>
</dbReference>
<dbReference type="STRING" id="133383.A0A1R0GMH9"/>
<comment type="caution">
    <text evidence="3">The sequence shown here is derived from an EMBL/GenBank/DDBJ whole genome shotgun (WGS) entry which is preliminary data.</text>
</comment>
<dbReference type="PROSITE" id="PS00065">
    <property type="entry name" value="D_2_HYDROXYACID_DH_1"/>
    <property type="match status" value="1"/>
</dbReference>
<dbReference type="OrthoDB" id="9991913at2759"/>
<dbReference type="PROSITE" id="PS00671">
    <property type="entry name" value="D_2_HYDROXYACID_DH_3"/>
    <property type="match status" value="1"/>
</dbReference>
<evidence type="ECO:0000313" key="3">
    <source>
        <dbReference type="EMBL" id="OLY78101.1"/>
    </source>
</evidence>
<dbReference type="PANTHER" id="PTHR10996">
    <property type="entry name" value="2-HYDROXYACID DEHYDROGENASE-RELATED"/>
    <property type="match status" value="1"/>
</dbReference>
<dbReference type="GO" id="GO:0030267">
    <property type="term" value="F:glyoxylate reductase (NADPH) activity"/>
    <property type="evidence" value="ECO:0007669"/>
    <property type="project" value="TreeGrafter"/>
</dbReference>
<dbReference type="GO" id="GO:0051287">
    <property type="term" value="F:NAD binding"/>
    <property type="evidence" value="ECO:0007669"/>
    <property type="project" value="InterPro"/>
</dbReference>
<dbReference type="Gene3D" id="3.40.50.720">
    <property type="entry name" value="NAD(P)-binding Rossmann-like Domain"/>
    <property type="match status" value="2"/>
</dbReference>
<dbReference type="Proteomes" id="UP000187455">
    <property type="component" value="Unassembled WGS sequence"/>
</dbReference>
<gene>
    <name evidence="3" type="ORF">AYI68_g7859</name>
</gene>
<organism evidence="3 4">
    <name type="scientific">Smittium mucronatum</name>
    <dbReference type="NCBI Taxonomy" id="133383"/>
    <lineage>
        <taxon>Eukaryota</taxon>
        <taxon>Fungi</taxon>
        <taxon>Fungi incertae sedis</taxon>
        <taxon>Zoopagomycota</taxon>
        <taxon>Kickxellomycotina</taxon>
        <taxon>Harpellomycetes</taxon>
        <taxon>Harpellales</taxon>
        <taxon>Legeriomycetaceae</taxon>
        <taxon>Smittium</taxon>
    </lineage>
</organism>
<evidence type="ECO:0000256" key="1">
    <source>
        <dbReference type="ARBA" id="ARBA00023002"/>
    </source>
</evidence>
<feature type="non-terminal residue" evidence="3">
    <location>
        <position position="1"/>
    </location>
</feature>
<protein>
    <submittedName>
        <fullName evidence="3">Glyoxylate reductase/hydroxypyruvate reductase</fullName>
    </submittedName>
</protein>
<feature type="domain" description="D-isomer specific 2-hydroxyacid dehydrogenase NAD-binding" evidence="2">
    <location>
        <begin position="110"/>
        <end position="214"/>
    </location>
</feature>